<protein>
    <submittedName>
        <fullName evidence="3">Tagatose-bisphosphate aldolase</fullName>
    </submittedName>
</protein>
<dbReference type="GO" id="GO:0016832">
    <property type="term" value="F:aldehyde-lyase activity"/>
    <property type="evidence" value="ECO:0007669"/>
    <property type="project" value="InterPro"/>
</dbReference>
<evidence type="ECO:0000256" key="2">
    <source>
        <dbReference type="PIRSR" id="PIRSR001359-3"/>
    </source>
</evidence>
<dbReference type="InterPro" id="IPR000771">
    <property type="entry name" value="FBA_II"/>
</dbReference>
<reference evidence="3 4" key="1">
    <citation type="submission" date="2017-09" db="EMBL/GenBank/DDBJ databases">
        <title>Depth-based differentiation of microbial function through sediment-hosted aquifers and enrichment of novel symbionts in the deep terrestrial subsurface.</title>
        <authorList>
            <person name="Probst A.J."/>
            <person name="Ladd B."/>
            <person name="Jarett J.K."/>
            <person name="Geller-Mcgrath D.E."/>
            <person name="Sieber C.M."/>
            <person name="Emerson J.B."/>
            <person name="Anantharaman K."/>
            <person name="Thomas B.C."/>
            <person name="Malmstrom R."/>
            <person name="Stieglmeier M."/>
            <person name="Klingl A."/>
            <person name="Woyke T."/>
            <person name="Ryan C.M."/>
            <person name="Banfield J.F."/>
        </authorList>
    </citation>
    <scope>NUCLEOTIDE SEQUENCE [LARGE SCALE GENOMIC DNA]</scope>
    <source>
        <strain evidence="3">CG22_combo_CG10-13_8_21_14_all_47_15</strain>
    </source>
</reference>
<dbReference type="GO" id="GO:0005975">
    <property type="term" value="P:carbohydrate metabolic process"/>
    <property type="evidence" value="ECO:0007669"/>
    <property type="project" value="InterPro"/>
</dbReference>
<feature type="binding site" evidence="2">
    <location>
        <position position="205"/>
    </location>
    <ligand>
        <name>Zn(2+)</name>
        <dbReference type="ChEBI" id="CHEBI:29105"/>
        <label>1</label>
        <note>catalytic</note>
    </ligand>
</feature>
<dbReference type="InterPro" id="IPR050246">
    <property type="entry name" value="Class_II_FBP_aldolase"/>
</dbReference>
<dbReference type="GO" id="GO:0008270">
    <property type="term" value="F:zinc ion binding"/>
    <property type="evidence" value="ECO:0007669"/>
    <property type="project" value="InterPro"/>
</dbReference>
<sequence>MLAVLARIVSVSKCIVRKRCVTLHSMTTLREYIADVAARGVALGHFNISNMEGLWGIAQAAKNIGVPVIIGLSEGEREFFGMRQAVLAVRSVSEDFGIPMFVNADHTYSFEKVKEAIDAGVDAAIFDGTELTAEERTETTKKCVEYARASERDVLIEGELGYIGRSSKLLDEVPEGIELTSPEEAAAFVKDTGVDMIAPAVGNLHGILKKTMSNPRLEIDRIQHIRDATSIPLVLHGGSGTDDEDFVAAIKAGMAIVHINTEIRIAWKDALAKNFVENPDEVAPYKIMRGTKEAIQKVAEKRLMLFSGM</sequence>
<keyword evidence="2" id="KW-0862">Zinc</keyword>
<keyword evidence="2" id="KW-0479">Metal-binding</keyword>
<dbReference type="Pfam" id="PF01116">
    <property type="entry name" value="F_bP_aldolase"/>
    <property type="match status" value="1"/>
</dbReference>
<dbReference type="Gene3D" id="3.20.20.70">
    <property type="entry name" value="Aldolase class I"/>
    <property type="match status" value="1"/>
</dbReference>
<feature type="binding site" evidence="2">
    <location>
        <position position="106"/>
    </location>
    <ligand>
        <name>Zn(2+)</name>
        <dbReference type="ChEBI" id="CHEBI:29105"/>
        <label>1</label>
        <note>catalytic</note>
    </ligand>
</feature>
<gene>
    <name evidence="3" type="ORF">COW88_00375</name>
</gene>
<dbReference type="EMBL" id="PCTL01000001">
    <property type="protein sequence ID" value="PIP74018.1"/>
    <property type="molecule type" value="Genomic_DNA"/>
</dbReference>
<feature type="binding site" evidence="2">
    <location>
        <position position="127"/>
    </location>
    <ligand>
        <name>Zn(2+)</name>
        <dbReference type="ChEBI" id="CHEBI:29105"/>
        <label>2</label>
    </ligand>
</feature>
<dbReference type="AlphaFoldDB" id="A0A2H0CX76"/>
<dbReference type="PANTHER" id="PTHR30304:SF0">
    <property type="entry name" value="D-TAGATOSE-1,6-BISPHOSPHATE ALDOLASE SUBUNIT GATY-RELATED"/>
    <property type="match status" value="1"/>
</dbReference>
<evidence type="ECO:0000256" key="1">
    <source>
        <dbReference type="PIRSR" id="PIRSR001359-1"/>
    </source>
</evidence>
<feature type="binding site" evidence="2">
    <location>
        <position position="159"/>
    </location>
    <ligand>
        <name>Zn(2+)</name>
        <dbReference type="ChEBI" id="CHEBI:29105"/>
        <label>2</label>
    </ligand>
</feature>
<dbReference type="SUPFAM" id="SSF51569">
    <property type="entry name" value="Aldolase"/>
    <property type="match status" value="1"/>
</dbReference>
<proteinExistence type="predicted"/>
<accession>A0A2H0CX76</accession>
<feature type="binding site" evidence="2">
    <location>
        <position position="236"/>
    </location>
    <ligand>
        <name>Zn(2+)</name>
        <dbReference type="ChEBI" id="CHEBI:29105"/>
        <label>1</label>
        <note>catalytic</note>
    </ligand>
</feature>
<dbReference type="InterPro" id="IPR013785">
    <property type="entry name" value="Aldolase_TIM"/>
</dbReference>
<comment type="caution">
    <text evidence="3">The sequence shown here is derived from an EMBL/GenBank/DDBJ whole genome shotgun (WGS) entry which is preliminary data.</text>
</comment>
<dbReference type="PIRSF" id="PIRSF001359">
    <property type="entry name" value="F_bP_aldolase_II"/>
    <property type="match status" value="1"/>
</dbReference>
<dbReference type="Proteomes" id="UP000230638">
    <property type="component" value="Unassembled WGS sequence"/>
</dbReference>
<evidence type="ECO:0000313" key="4">
    <source>
        <dbReference type="Proteomes" id="UP000230638"/>
    </source>
</evidence>
<evidence type="ECO:0000313" key="3">
    <source>
        <dbReference type="EMBL" id="PIP74018.1"/>
    </source>
</evidence>
<feature type="active site" description="Proton donor" evidence="1">
    <location>
        <position position="105"/>
    </location>
</feature>
<dbReference type="PANTHER" id="PTHR30304">
    <property type="entry name" value="D-TAGATOSE-1,6-BISPHOSPHATE ALDOLASE"/>
    <property type="match status" value="1"/>
</dbReference>
<organism evidence="3 4">
    <name type="scientific">Candidatus Lloydbacteria bacterium CG22_combo_CG10-13_8_21_14_all_47_15</name>
    <dbReference type="NCBI Taxonomy" id="1974635"/>
    <lineage>
        <taxon>Bacteria</taxon>
        <taxon>Candidatus Lloydiibacteriota</taxon>
    </lineage>
</organism>
<name>A0A2H0CX76_9BACT</name>
<comment type="cofactor">
    <cofactor evidence="2">
        <name>Zn(2+)</name>
        <dbReference type="ChEBI" id="CHEBI:29105"/>
    </cofactor>
    <text evidence="2">Binds 2 Zn(2+) ions per subunit. One is catalytic and the other provides a structural contribution.</text>
</comment>